<proteinExistence type="inferred from homology"/>
<dbReference type="SUPFAM" id="SSF56235">
    <property type="entry name" value="N-terminal nucleophile aminohydrolases (Ntn hydrolases)"/>
    <property type="match status" value="1"/>
</dbReference>
<feature type="domain" description="Glutamine amidotransferase type-2" evidence="9">
    <location>
        <begin position="2"/>
        <end position="213"/>
    </location>
</feature>
<comment type="pathway">
    <text evidence="1">Amino-acid biosynthesis; L-asparagine biosynthesis; L-asparagine from L-aspartate (L-Gln route): step 1/1.</text>
</comment>
<dbReference type="InterPro" id="IPR017932">
    <property type="entry name" value="GATase_2_dom"/>
</dbReference>
<dbReference type="Proteomes" id="UP001589854">
    <property type="component" value="Unassembled WGS sequence"/>
</dbReference>
<evidence type="ECO:0000256" key="7">
    <source>
        <dbReference type="ARBA" id="ARBA00022962"/>
    </source>
</evidence>
<dbReference type="GO" id="GO:0004066">
    <property type="term" value="F:asparagine synthase (glutamine-hydrolyzing) activity"/>
    <property type="evidence" value="ECO:0007669"/>
    <property type="project" value="UniProtKB-EC"/>
</dbReference>
<keyword evidence="6" id="KW-0061">Asparagine biosynthesis</keyword>
<reference evidence="10 11" key="1">
    <citation type="submission" date="2024-09" db="EMBL/GenBank/DDBJ databases">
        <authorList>
            <person name="Sun Q."/>
            <person name="Mori K."/>
        </authorList>
    </citation>
    <scope>NUCLEOTIDE SEQUENCE [LARGE SCALE GENOMIC DNA]</scope>
    <source>
        <strain evidence="10 11">CCM 7228</strain>
    </source>
</reference>
<dbReference type="CDD" id="cd00712">
    <property type="entry name" value="AsnB"/>
    <property type="match status" value="1"/>
</dbReference>
<keyword evidence="7" id="KW-0315">Glutamine amidotransferase</keyword>
<dbReference type="InterPro" id="IPR006426">
    <property type="entry name" value="Asn_synth_AEB"/>
</dbReference>
<dbReference type="InterPro" id="IPR029055">
    <property type="entry name" value="Ntn_hydrolases_N"/>
</dbReference>
<evidence type="ECO:0000256" key="5">
    <source>
        <dbReference type="ARBA" id="ARBA00022840"/>
    </source>
</evidence>
<evidence type="ECO:0000256" key="6">
    <source>
        <dbReference type="ARBA" id="ARBA00022888"/>
    </source>
</evidence>
<comment type="similarity">
    <text evidence="2">Belongs to the asparagine synthetase family.</text>
</comment>
<dbReference type="SUPFAM" id="SSF52402">
    <property type="entry name" value="Adenine nucleotide alpha hydrolases-like"/>
    <property type="match status" value="1"/>
</dbReference>
<keyword evidence="11" id="KW-1185">Reference proteome</keyword>
<protein>
    <recommendedName>
        <fullName evidence="3">asparagine synthase (glutamine-hydrolyzing)</fullName>
        <ecNumber evidence="3">6.3.5.4</ecNumber>
    </recommendedName>
</protein>
<keyword evidence="5" id="KW-0067">ATP-binding</keyword>
<dbReference type="Gene3D" id="3.40.50.620">
    <property type="entry name" value="HUPs"/>
    <property type="match status" value="1"/>
</dbReference>
<evidence type="ECO:0000313" key="11">
    <source>
        <dbReference type="Proteomes" id="UP001589854"/>
    </source>
</evidence>
<organism evidence="10 11">
    <name type="scientific">Metabacillus herbersteinensis</name>
    <dbReference type="NCBI Taxonomy" id="283816"/>
    <lineage>
        <taxon>Bacteria</taxon>
        <taxon>Bacillati</taxon>
        <taxon>Bacillota</taxon>
        <taxon>Bacilli</taxon>
        <taxon>Bacillales</taxon>
        <taxon>Bacillaceae</taxon>
        <taxon>Metabacillus</taxon>
    </lineage>
</organism>
<dbReference type="EMBL" id="JBHLVO010000052">
    <property type="protein sequence ID" value="MFC0274903.1"/>
    <property type="molecule type" value="Genomic_DNA"/>
</dbReference>
<sequence>MCGFVGVLSDNKQEVTTIDHQFEEMNNLIYHRGPDDSGYYVDHYIQLGFRRLSIIDVEAGHQPLSYENGRFWIVFNGEIYNYIELRKELEKEGYTFNTLSDTEVLLALYRSKKEKMLYSLRGMFSFLIWDRVENQLFGARDPFGIKPLYYLELGDKVYFASERKSIALGTDHEFIKGESLHHYLTFQYVPEPSTMSRDIMKIEPGHYFIKKPNEPLEINCYWKPIFKPVLNEYTKLKSELQEALYDSVKMHMRSDVPVGSFLSGGIDSSFIVSLAKDINPNIKTFSVGFATKGYSEIDIAKETANALNVENIDYIIQPEEFIKELPKIVWHLDDPLADPAAVPLYFVAREARKHVKVVLSGEGADELFGGYNIYREPFDLRVFETIPQSIKGALNFFSRILPDGVKGKSFIERGCTPLEDRYIGNAKIFKDEEIKKILRMYWDNVTFKDITLPFYNEAKSYDKVTTMQHIDINTWLRGDILLKADKMTMANSLELRVPFLDKEVFNIASKIPTEMKIAENTTKYILRKAAEGIVPTHVLNRKKLGFPVPIRNWFKNEIHDWTVNLIKESATDYLFNKNQVLNLLHEHCAGQRDNSRKLWTILIFMIWHQVFIEKIYTFNDDALKESSSKSNEILFI</sequence>
<dbReference type="EC" id="6.3.5.4" evidence="3"/>
<evidence type="ECO:0000256" key="4">
    <source>
        <dbReference type="ARBA" id="ARBA00022741"/>
    </source>
</evidence>
<evidence type="ECO:0000256" key="2">
    <source>
        <dbReference type="ARBA" id="ARBA00005752"/>
    </source>
</evidence>
<dbReference type="InterPro" id="IPR001962">
    <property type="entry name" value="Asn_synthase"/>
</dbReference>
<dbReference type="PANTHER" id="PTHR43284">
    <property type="entry name" value="ASPARAGINE SYNTHETASE (GLUTAMINE-HYDROLYZING)"/>
    <property type="match status" value="1"/>
</dbReference>
<dbReference type="Pfam" id="PF13537">
    <property type="entry name" value="GATase_7"/>
    <property type="match status" value="1"/>
</dbReference>
<dbReference type="CDD" id="cd01991">
    <property type="entry name" value="Asn_synthase_B_C"/>
    <property type="match status" value="1"/>
</dbReference>
<comment type="catalytic activity">
    <reaction evidence="8">
        <text>L-aspartate + L-glutamine + ATP + H2O = L-asparagine + L-glutamate + AMP + diphosphate + H(+)</text>
        <dbReference type="Rhea" id="RHEA:12228"/>
        <dbReference type="ChEBI" id="CHEBI:15377"/>
        <dbReference type="ChEBI" id="CHEBI:15378"/>
        <dbReference type="ChEBI" id="CHEBI:29985"/>
        <dbReference type="ChEBI" id="CHEBI:29991"/>
        <dbReference type="ChEBI" id="CHEBI:30616"/>
        <dbReference type="ChEBI" id="CHEBI:33019"/>
        <dbReference type="ChEBI" id="CHEBI:58048"/>
        <dbReference type="ChEBI" id="CHEBI:58359"/>
        <dbReference type="ChEBI" id="CHEBI:456215"/>
        <dbReference type="EC" id="6.3.5.4"/>
    </reaction>
</comment>
<dbReference type="PANTHER" id="PTHR43284:SF1">
    <property type="entry name" value="ASPARAGINE SYNTHETASE"/>
    <property type="match status" value="1"/>
</dbReference>
<evidence type="ECO:0000256" key="1">
    <source>
        <dbReference type="ARBA" id="ARBA00005187"/>
    </source>
</evidence>
<accession>A0ABV6GN74</accession>
<gene>
    <name evidence="10" type="primary">asnB</name>
    <name evidence="10" type="ORF">ACFFIX_26725</name>
</gene>
<dbReference type="InterPro" id="IPR033738">
    <property type="entry name" value="AsnB_N"/>
</dbReference>
<comment type="caution">
    <text evidence="10">The sequence shown here is derived from an EMBL/GenBank/DDBJ whole genome shotgun (WGS) entry which is preliminary data.</text>
</comment>
<evidence type="ECO:0000256" key="8">
    <source>
        <dbReference type="ARBA" id="ARBA00048741"/>
    </source>
</evidence>
<dbReference type="InterPro" id="IPR051786">
    <property type="entry name" value="ASN_synthetase/amidase"/>
</dbReference>
<evidence type="ECO:0000313" key="10">
    <source>
        <dbReference type="EMBL" id="MFC0274903.1"/>
    </source>
</evidence>
<dbReference type="InterPro" id="IPR014729">
    <property type="entry name" value="Rossmann-like_a/b/a_fold"/>
</dbReference>
<keyword evidence="4" id="KW-0547">Nucleotide-binding</keyword>
<dbReference type="Pfam" id="PF00733">
    <property type="entry name" value="Asn_synthase"/>
    <property type="match status" value="1"/>
</dbReference>
<name>A0ABV6GN74_9BACI</name>
<evidence type="ECO:0000259" key="9">
    <source>
        <dbReference type="PROSITE" id="PS51278"/>
    </source>
</evidence>
<dbReference type="PIRSF" id="PIRSF001589">
    <property type="entry name" value="Asn_synthetase_glu-h"/>
    <property type="match status" value="1"/>
</dbReference>
<dbReference type="NCBIfam" id="TIGR01536">
    <property type="entry name" value="asn_synth_AEB"/>
    <property type="match status" value="1"/>
</dbReference>
<keyword evidence="6" id="KW-0028">Amino-acid biosynthesis</keyword>
<dbReference type="RefSeq" id="WP_378939611.1">
    <property type="nucleotide sequence ID" value="NZ_JBHLVO010000052.1"/>
</dbReference>
<dbReference type="Gene3D" id="3.60.20.10">
    <property type="entry name" value="Glutamine Phosphoribosylpyrophosphate, subunit 1, domain 1"/>
    <property type="match status" value="1"/>
</dbReference>
<dbReference type="PROSITE" id="PS51278">
    <property type="entry name" value="GATASE_TYPE_2"/>
    <property type="match status" value="1"/>
</dbReference>
<evidence type="ECO:0000256" key="3">
    <source>
        <dbReference type="ARBA" id="ARBA00012737"/>
    </source>
</evidence>
<keyword evidence="10" id="KW-0436">Ligase</keyword>